<dbReference type="InterPro" id="IPR021331">
    <property type="entry name" value="Hva1_TUDOR"/>
</dbReference>
<gene>
    <name evidence="3" type="ORF">P167DRAFT_535982</name>
</gene>
<evidence type="ECO:0000256" key="1">
    <source>
        <dbReference type="SAM" id="MobiDB-lite"/>
    </source>
</evidence>
<dbReference type="EMBL" id="ML119130">
    <property type="protein sequence ID" value="RPB12117.1"/>
    <property type="molecule type" value="Genomic_DNA"/>
</dbReference>
<proteinExistence type="predicted"/>
<dbReference type="Proteomes" id="UP000277580">
    <property type="component" value="Unassembled WGS sequence"/>
</dbReference>
<dbReference type="InParanoid" id="A0A3N4KNK7"/>
<feature type="domain" description="Hypervirulence associated protein TUDOR" evidence="2">
    <location>
        <begin position="41"/>
        <end position="106"/>
    </location>
</feature>
<dbReference type="OrthoDB" id="10052172at2759"/>
<dbReference type="AlphaFoldDB" id="A0A3N4KNK7"/>
<feature type="compositionally biased region" description="Polar residues" evidence="1">
    <location>
        <begin position="91"/>
        <end position="102"/>
    </location>
</feature>
<evidence type="ECO:0000313" key="3">
    <source>
        <dbReference type="EMBL" id="RPB12117.1"/>
    </source>
</evidence>
<accession>A0A3N4KNK7</accession>
<keyword evidence="4" id="KW-1185">Reference proteome</keyword>
<feature type="region of interest" description="Disordered" evidence="1">
    <location>
        <begin position="69"/>
        <end position="110"/>
    </location>
</feature>
<name>A0A3N4KNK7_9PEZI</name>
<dbReference type="Pfam" id="PF11160">
    <property type="entry name" value="Hva1_TUDOR"/>
    <property type="match status" value="1"/>
</dbReference>
<reference evidence="3 4" key="1">
    <citation type="journal article" date="2018" name="Nat. Ecol. Evol.">
        <title>Pezizomycetes genomes reveal the molecular basis of ectomycorrhizal truffle lifestyle.</title>
        <authorList>
            <person name="Murat C."/>
            <person name="Payen T."/>
            <person name="Noel B."/>
            <person name="Kuo A."/>
            <person name="Morin E."/>
            <person name="Chen J."/>
            <person name="Kohler A."/>
            <person name="Krizsan K."/>
            <person name="Balestrini R."/>
            <person name="Da Silva C."/>
            <person name="Montanini B."/>
            <person name="Hainaut M."/>
            <person name="Levati E."/>
            <person name="Barry K.W."/>
            <person name="Belfiori B."/>
            <person name="Cichocki N."/>
            <person name="Clum A."/>
            <person name="Dockter R.B."/>
            <person name="Fauchery L."/>
            <person name="Guy J."/>
            <person name="Iotti M."/>
            <person name="Le Tacon F."/>
            <person name="Lindquist E.A."/>
            <person name="Lipzen A."/>
            <person name="Malagnac F."/>
            <person name="Mello A."/>
            <person name="Molinier V."/>
            <person name="Miyauchi S."/>
            <person name="Poulain J."/>
            <person name="Riccioni C."/>
            <person name="Rubini A."/>
            <person name="Sitrit Y."/>
            <person name="Splivallo R."/>
            <person name="Traeger S."/>
            <person name="Wang M."/>
            <person name="Zifcakova L."/>
            <person name="Wipf D."/>
            <person name="Zambonelli A."/>
            <person name="Paolocci F."/>
            <person name="Nowrousian M."/>
            <person name="Ottonello S."/>
            <person name="Baldrian P."/>
            <person name="Spatafora J.W."/>
            <person name="Henrissat B."/>
            <person name="Nagy L.G."/>
            <person name="Aury J.M."/>
            <person name="Wincker P."/>
            <person name="Grigoriev I.V."/>
            <person name="Bonfante P."/>
            <person name="Martin F.M."/>
        </authorList>
    </citation>
    <scope>NUCLEOTIDE SEQUENCE [LARGE SCALE GENOMIC DNA]</scope>
    <source>
        <strain evidence="3 4">CCBAS932</strain>
    </source>
</reference>
<protein>
    <recommendedName>
        <fullName evidence="2">Hypervirulence associated protein TUDOR domain-containing protein</fullName>
    </recommendedName>
</protein>
<sequence>MSALFNQRTLRSFTRLSKVSPQTTRTFRLSAIAMEQKYKEGQKVEYHPIGGPHGTSTSTGKIVRVLTHPDAAGSTGNTVKASESDPRYEIQNDNTGKTSAVKENNIERVL</sequence>
<evidence type="ECO:0000313" key="4">
    <source>
        <dbReference type="Proteomes" id="UP000277580"/>
    </source>
</evidence>
<organism evidence="3 4">
    <name type="scientific">Morchella conica CCBAS932</name>
    <dbReference type="NCBI Taxonomy" id="1392247"/>
    <lineage>
        <taxon>Eukaryota</taxon>
        <taxon>Fungi</taxon>
        <taxon>Dikarya</taxon>
        <taxon>Ascomycota</taxon>
        <taxon>Pezizomycotina</taxon>
        <taxon>Pezizomycetes</taxon>
        <taxon>Pezizales</taxon>
        <taxon>Morchellaceae</taxon>
        <taxon>Morchella</taxon>
    </lineage>
</organism>
<evidence type="ECO:0000259" key="2">
    <source>
        <dbReference type="Pfam" id="PF11160"/>
    </source>
</evidence>